<proteinExistence type="inferred from homology"/>
<protein>
    <recommendedName>
        <fullName evidence="5">ATP-grasp domain-containing protein</fullName>
    </recommendedName>
</protein>
<dbReference type="SUPFAM" id="SSF56059">
    <property type="entry name" value="Glutathione synthetase ATP-binding domain-like"/>
    <property type="match status" value="1"/>
</dbReference>
<dbReference type="GO" id="GO:0046872">
    <property type="term" value="F:metal ion binding"/>
    <property type="evidence" value="ECO:0007669"/>
    <property type="project" value="InterPro"/>
</dbReference>
<dbReference type="GO" id="GO:0071555">
    <property type="term" value="P:cell wall organization"/>
    <property type="evidence" value="ECO:0007669"/>
    <property type="project" value="UniProtKB-KW"/>
</dbReference>
<keyword evidence="4" id="KW-0547">Nucleotide-binding</keyword>
<dbReference type="Gene3D" id="3.30.1490.20">
    <property type="entry name" value="ATP-grasp fold, A domain"/>
    <property type="match status" value="1"/>
</dbReference>
<organism evidence="6 7">
    <name type="scientific">Penicillium salamii</name>
    <dbReference type="NCBI Taxonomy" id="1612424"/>
    <lineage>
        <taxon>Eukaryota</taxon>
        <taxon>Fungi</taxon>
        <taxon>Dikarya</taxon>
        <taxon>Ascomycota</taxon>
        <taxon>Pezizomycotina</taxon>
        <taxon>Eurotiomycetes</taxon>
        <taxon>Eurotiomycetidae</taxon>
        <taxon>Eurotiales</taxon>
        <taxon>Aspergillaceae</taxon>
        <taxon>Penicillium</taxon>
    </lineage>
</organism>
<dbReference type="PANTHER" id="PTHR23132">
    <property type="entry name" value="D-ALANINE--D-ALANINE LIGASE"/>
    <property type="match status" value="1"/>
</dbReference>
<dbReference type="Gene3D" id="3.40.50.20">
    <property type="match status" value="1"/>
</dbReference>
<evidence type="ECO:0000313" key="7">
    <source>
        <dbReference type="Proteomes" id="UP001152592"/>
    </source>
</evidence>
<evidence type="ECO:0000256" key="1">
    <source>
        <dbReference type="ARBA" id="ARBA00010871"/>
    </source>
</evidence>
<evidence type="ECO:0000256" key="2">
    <source>
        <dbReference type="ARBA" id="ARBA00022598"/>
    </source>
</evidence>
<dbReference type="InterPro" id="IPR016185">
    <property type="entry name" value="PreATP-grasp_dom_sf"/>
</dbReference>
<dbReference type="Pfam" id="PF07478">
    <property type="entry name" value="Dala_Dala_lig_C"/>
    <property type="match status" value="1"/>
</dbReference>
<dbReference type="Gene3D" id="3.30.470.20">
    <property type="entry name" value="ATP-grasp fold, B domain"/>
    <property type="match status" value="1"/>
</dbReference>
<reference evidence="6" key="1">
    <citation type="submission" date="2021-07" db="EMBL/GenBank/DDBJ databases">
        <authorList>
            <person name="Branca A.L. A."/>
        </authorList>
    </citation>
    <scope>NUCLEOTIDE SEQUENCE</scope>
</reference>
<dbReference type="OrthoDB" id="2013972at2759"/>
<dbReference type="GO" id="GO:0005524">
    <property type="term" value="F:ATP binding"/>
    <property type="evidence" value="ECO:0007669"/>
    <property type="project" value="UniProtKB-UniRule"/>
</dbReference>
<keyword evidence="3" id="KW-0961">Cell wall biogenesis/degradation</keyword>
<dbReference type="InterPro" id="IPR011095">
    <property type="entry name" value="Dala_Dala_lig_C"/>
</dbReference>
<keyword evidence="2" id="KW-0436">Ligase</keyword>
<comment type="caution">
    <text evidence="6">The sequence shown here is derived from an EMBL/GenBank/DDBJ whole genome shotgun (WGS) entry which is preliminary data.</text>
</comment>
<dbReference type="Proteomes" id="UP001152592">
    <property type="component" value="Unassembled WGS sequence"/>
</dbReference>
<dbReference type="SUPFAM" id="SSF52440">
    <property type="entry name" value="PreATP-grasp domain"/>
    <property type="match status" value="1"/>
</dbReference>
<dbReference type="InterPro" id="IPR013815">
    <property type="entry name" value="ATP_grasp_subdomain_1"/>
</dbReference>
<keyword evidence="4" id="KW-0067">ATP-binding</keyword>
<feature type="domain" description="ATP-grasp" evidence="5">
    <location>
        <begin position="120"/>
        <end position="355"/>
    </location>
</feature>
<dbReference type="PANTHER" id="PTHR23132:SF23">
    <property type="entry name" value="D-ALANINE--D-ALANINE LIGASE B"/>
    <property type="match status" value="1"/>
</dbReference>
<evidence type="ECO:0000313" key="6">
    <source>
        <dbReference type="EMBL" id="CAG8362347.1"/>
    </source>
</evidence>
<dbReference type="AlphaFoldDB" id="A0A9W4J0J3"/>
<evidence type="ECO:0000256" key="3">
    <source>
        <dbReference type="ARBA" id="ARBA00023316"/>
    </source>
</evidence>
<gene>
    <name evidence="6" type="ORF">PSALAMII_LOCUS3764</name>
</gene>
<evidence type="ECO:0000259" key="5">
    <source>
        <dbReference type="PROSITE" id="PS50975"/>
    </source>
</evidence>
<sequence length="442" mass="48574">MVGSNLLIALIYEDPGTYLDLGYKKADIAHLEVGAAAEDIATAIIRLGHRYVPIPDVKTLANKLGSGEAAHWDLAVNITEGVHGTAREAQVPAMLEAFNIPYTFSDTATMALCLDKGKTKMVLEHYGIPTAPFAVVYLDKLRNRTITPKVICALTKTSKHARGLLNPSSYPLFVKPLAEGSSKGIKQSNVIHSMDELCRAVETIHSSATSAPAVLVEKFLTGREFTVGILGTGDDAWVLGVTEMAWRGNKDRDVDFDVEFTTEKSKASDDWDGLADEIPANREDPLVERACTVALRAWRALRCRDGGRVDIRMDGESADAVANVLEVSDVLVSDDGDTRAPYILDLAPCILGTMMYCMTLSLFSFLDFVSSRVGRDVIVLFLGVHVRPLTLIFVPQINPLAGLRPQWSQLPIIAKHNRMSYETLLEHILRSALKRAPSRWRM</sequence>
<accession>A0A9W4J0J3</accession>
<dbReference type="GO" id="GO:0008716">
    <property type="term" value="F:D-alanine-D-alanine ligase activity"/>
    <property type="evidence" value="ECO:0007669"/>
    <property type="project" value="InterPro"/>
</dbReference>
<dbReference type="EMBL" id="CAJVPD010000177">
    <property type="protein sequence ID" value="CAG8362347.1"/>
    <property type="molecule type" value="Genomic_DNA"/>
</dbReference>
<comment type="similarity">
    <text evidence="1">Belongs to the D-alanine--D-alanine ligase family.</text>
</comment>
<evidence type="ECO:0000256" key="4">
    <source>
        <dbReference type="PROSITE-ProRule" id="PRU00409"/>
    </source>
</evidence>
<dbReference type="PROSITE" id="PS50975">
    <property type="entry name" value="ATP_GRASP"/>
    <property type="match status" value="1"/>
</dbReference>
<name>A0A9W4J0J3_9EURO</name>
<dbReference type="InterPro" id="IPR011761">
    <property type="entry name" value="ATP-grasp"/>
</dbReference>